<evidence type="ECO:0000313" key="3">
    <source>
        <dbReference type="Proteomes" id="UP001070352"/>
    </source>
</evidence>
<sequence length="100" mass="11474">MRKVISKIKGKKKDLTTLGDVVERVDWAEKEIKEAEDKLVELSQRIEDGVSELENAEKSSAAIVERHLEIQEKARTRKTEFQAKGQKVQDLINSIQQEVK</sequence>
<dbReference type="EMBL" id="JALANJ010000053">
    <property type="protein sequence ID" value="MCY8123083.1"/>
    <property type="molecule type" value="Genomic_DNA"/>
</dbReference>
<organism evidence="2 3">
    <name type="scientific">Bacillus spizizenii</name>
    <name type="common">Bacillus subtilis subsp. spizizenii</name>
    <dbReference type="NCBI Taxonomy" id="96241"/>
    <lineage>
        <taxon>Bacteria</taxon>
        <taxon>Bacillati</taxon>
        <taxon>Bacillota</taxon>
        <taxon>Bacilli</taxon>
        <taxon>Bacillales</taxon>
        <taxon>Bacillaceae</taxon>
        <taxon>Bacillus</taxon>
    </lineage>
</organism>
<name>A0A9Q4DSW2_BACSC</name>
<dbReference type="AlphaFoldDB" id="A0A9Q4DSW2"/>
<gene>
    <name evidence="2" type="ORF">MOC45_21310</name>
</gene>
<keyword evidence="1" id="KW-0175">Coiled coil</keyword>
<dbReference type="Proteomes" id="UP001070352">
    <property type="component" value="Unassembled WGS sequence"/>
</dbReference>
<protein>
    <submittedName>
        <fullName evidence="2">Uncharacterized protein</fullName>
    </submittedName>
</protein>
<accession>A0A9Q4DSW2</accession>
<comment type="caution">
    <text evidence="2">The sequence shown here is derived from an EMBL/GenBank/DDBJ whole genome shotgun (WGS) entry which is preliminary data.</text>
</comment>
<feature type="coiled-coil region" evidence="1">
    <location>
        <begin position="18"/>
        <end position="59"/>
    </location>
</feature>
<evidence type="ECO:0000313" key="2">
    <source>
        <dbReference type="EMBL" id="MCY8123083.1"/>
    </source>
</evidence>
<proteinExistence type="predicted"/>
<evidence type="ECO:0000256" key="1">
    <source>
        <dbReference type="SAM" id="Coils"/>
    </source>
</evidence>
<reference evidence="2" key="1">
    <citation type="submission" date="2022-02" db="EMBL/GenBank/DDBJ databases">
        <title>Crop Bioprotection Bacillus Genome Sequencing.</title>
        <authorList>
            <person name="Dunlap C."/>
        </authorList>
    </citation>
    <scope>NUCLEOTIDE SEQUENCE</scope>
    <source>
        <strain evidence="2">M18B4</strain>
    </source>
</reference>